<evidence type="ECO:0000313" key="2">
    <source>
        <dbReference type="EMBL" id="VVB14953.1"/>
    </source>
</evidence>
<evidence type="ECO:0000256" key="1">
    <source>
        <dbReference type="SAM" id="Coils"/>
    </source>
</evidence>
<gene>
    <name evidence="2" type="ORF">ANE_LOCUS25397</name>
</gene>
<keyword evidence="3" id="KW-1185">Reference proteome</keyword>
<proteinExistence type="predicted"/>
<reference evidence="2" key="1">
    <citation type="submission" date="2019-07" db="EMBL/GenBank/DDBJ databases">
        <authorList>
            <person name="Dittberner H."/>
        </authorList>
    </citation>
    <scope>NUCLEOTIDE SEQUENCE [LARGE SCALE GENOMIC DNA]</scope>
</reference>
<dbReference type="Proteomes" id="UP000489600">
    <property type="component" value="Unassembled WGS sequence"/>
</dbReference>
<comment type="caution">
    <text evidence="2">The sequence shown here is derived from an EMBL/GenBank/DDBJ whole genome shotgun (WGS) entry which is preliminary data.</text>
</comment>
<evidence type="ECO:0000313" key="3">
    <source>
        <dbReference type="Proteomes" id="UP000489600"/>
    </source>
</evidence>
<organism evidence="2 3">
    <name type="scientific">Arabis nemorensis</name>
    <dbReference type="NCBI Taxonomy" id="586526"/>
    <lineage>
        <taxon>Eukaryota</taxon>
        <taxon>Viridiplantae</taxon>
        <taxon>Streptophyta</taxon>
        <taxon>Embryophyta</taxon>
        <taxon>Tracheophyta</taxon>
        <taxon>Spermatophyta</taxon>
        <taxon>Magnoliopsida</taxon>
        <taxon>eudicotyledons</taxon>
        <taxon>Gunneridae</taxon>
        <taxon>Pentapetalae</taxon>
        <taxon>rosids</taxon>
        <taxon>malvids</taxon>
        <taxon>Brassicales</taxon>
        <taxon>Brassicaceae</taxon>
        <taxon>Arabideae</taxon>
        <taxon>Arabis</taxon>
    </lineage>
</organism>
<accession>A0A565CMK4</accession>
<feature type="coiled-coil region" evidence="1">
    <location>
        <begin position="84"/>
        <end position="111"/>
    </location>
</feature>
<dbReference type="EMBL" id="CABITT030000008">
    <property type="protein sequence ID" value="VVB14953.1"/>
    <property type="molecule type" value="Genomic_DNA"/>
</dbReference>
<name>A0A565CMK4_9BRAS</name>
<protein>
    <submittedName>
        <fullName evidence="2">Uncharacterized protein</fullName>
    </submittedName>
</protein>
<dbReference type="AlphaFoldDB" id="A0A565CMK4"/>
<keyword evidence="1" id="KW-0175">Coiled coil</keyword>
<sequence>MTKKKPRGDDLQLITVVGSGTAVGNVEPQEDEPGTRAYDFGYSFKGTGKHIMEEQRACADFFSLVQPNDRFKLPDIDHMLQGQIESLKGSLDELAAKVEQARLRNREFGEEVVAA</sequence>